<proteinExistence type="predicted"/>
<organism evidence="1 2">
    <name type="scientific">Staphylotrichum tortipilum</name>
    <dbReference type="NCBI Taxonomy" id="2831512"/>
    <lineage>
        <taxon>Eukaryota</taxon>
        <taxon>Fungi</taxon>
        <taxon>Dikarya</taxon>
        <taxon>Ascomycota</taxon>
        <taxon>Pezizomycotina</taxon>
        <taxon>Sordariomycetes</taxon>
        <taxon>Sordariomycetidae</taxon>
        <taxon>Sordariales</taxon>
        <taxon>Chaetomiaceae</taxon>
        <taxon>Staphylotrichum</taxon>
    </lineage>
</organism>
<dbReference type="EMBL" id="MU855593">
    <property type="protein sequence ID" value="KAK3901273.1"/>
    <property type="molecule type" value="Genomic_DNA"/>
</dbReference>
<reference evidence="1" key="1">
    <citation type="journal article" date="2023" name="Mol. Phylogenet. Evol.">
        <title>Genome-scale phylogeny and comparative genomics of the fungal order Sordariales.</title>
        <authorList>
            <person name="Hensen N."/>
            <person name="Bonometti L."/>
            <person name="Westerberg I."/>
            <person name="Brannstrom I.O."/>
            <person name="Guillou S."/>
            <person name="Cros-Aarteil S."/>
            <person name="Calhoun S."/>
            <person name="Haridas S."/>
            <person name="Kuo A."/>
            <person name="Mondo S."/>
            <person name="Pangilinan J."/>
            <person name="Riley R."/>
            <person name="LaButti K."/>
            <person name="Andreopoulos B."/>
            <person name="Lipzen A."/>
            <person name="Chen C."/>
            <person name="Yan M."/>
            <person name="Daum C."/>
            <person name="Ng V."/>
            <person name="Clum A."/>
            <person name="Steindorff A."/>
            <person name="Ohm R.A."/>
            <person name="Martin F."/>
            <person name="Silar P."/>
            <person name="Natvig D.O."/>
            <person name="Lalanne C."/>
            <person name="Gautier V."/>
            <person name="Ament-Velasquez S.L."/>
            <person name="Kruys A."/>
            <person name="Hutchinson M.I."/>
            <person name="Powell A.J."/>
            <person name="Barry K."/>
            <person name="Miller A.N."/>
            <person name="Grigoriev I.V."/>
            <person name="Debuchy R."/>
            <person name="Gladieux P."/>
            <person name="Hiltunen Thoren M."/>
            <person name="Johannesson H."/>
        </authorList>
    </citation>
    <scope>NUCLEOTIDE SEQUENCE</scope>
    <source>
        <strain evidence="1">CBS 103.79</strain>
    </source>
</reference>
<dbReference type="Proteomes" id="UP001303889">
    <property type="component" value="Unassembled WGS sequence"/>
</dbReference>
<name>A0AAN6MJF2_9PEZI</name>
<gene>
    <name evidence="1" type="ORF">C8A05DRAFT_35052</name>
</gene>
<dbReference type="AlphaFoldDB" id="A0AAN6MJF2"/>
<reference evidence="1" key="2">
    <citation type="submission" date="2023-05" db="EMBL/GenBank/DDBJ databases">
        <authorList>
            <consortium name="Lawrence Berkeley National Laboratory"/>
            <person name="Steindorff A."/>
            <person name="Hensen N."/>
            <person name="Bonometti L."/>
            <person name="Westerberg I."/>
            <person name="Brannstrom I.O."/>
            <person name="Guillou S."/>
            <person name="Cros-Aarteil S."/>
            <person name="Calhoun S."/>
            <person name="Haridas S."/>
            <person name="Kuo A."/>
            <person name="Mondo S."/>
            <person name="Pangilinan J."/>
            <person name="Riley R."/>
            <person name="Labutti K."/>
            <person name="Andreopoulos B."/>
            <person name="Lipzen A."/>
            <person name="Chen C."/>
            <person name="Yanf M."/>
            <person name="Daum C."/>
            <person name="Ng V."/>
            <person name="Clum A."/>
            <person name="Ohm R."/>
            <person name="Martin F."/>
            <person name="Silar P."/>
            <person name="Natvig D."/>
            <person name="Lalanne C."/>
            <person name="Gautier V."/>
            <person name="Ament-Velasquez S.L."/>
            <person name="Kruys A."/>
            <person name="Hutchinson M.I."/>
            <person name="Powell A.J."/>
            <person name="Barry K."/>
            <person name="Miller A.N."/>
            <person name="Grigoriev I.V."/>
            <person name="Debuchy R."/>
            <person name="Gladieux P."/>
            <person name="Thoren M.H."/>
            <person name="Johannesson H."/>
        </authorList>
    </citation>
    <scope>NUCLEOTIDE SEQUENCE</scope>
    <source>
        <strain evidence="1">CBS 103.79</strain>
    </source>
</reference>
<protein>
    <submittedName>
        <fullName evidence="1">Uncharacterized protein</fullName>
    </submittedName>
</protein>
<accession>A0AAN6MJF2</accession>
<evidence type="ECO:0000313" key="2">
    <source>
        <dbReference type="Proteomes" id="UP001303889"/>
    </source>
</evidence>
<keyword evidence="2" id="KW-1185">Reference proteome</keyword>
<evidence type="ECO:0000313" key="1">
    <source>
        <dbReference type="EMBL" id="KAK3901273.1"/>
    </source>
</evidence>
<sequence>MSLMAHLPYIRFTGDFSTDADIVPQCSFEDWRRVIRHISAALDAEGIRDRARNIRLIAESPEFTKFAPAHIFGLAHTIFVDGGIILLDTKLGLIHWGSSSCPNIVEVNGRGWTKADVD</sequence>
<comment type="caution">
    <text evidence="1">The sequence shown here is derived from an EMBL/GenBank/DDBJ whole genome shotgun (WGS) entry which is preliminary data.</text>
</comment>